<dbReference type="Gene3D" id="6.10.10.120">
    <property type="entry name" value="Antitoxin ParD1-like"/>
    <property type="match status" value="1"/>
</dbReference>
<dbReference type="Proteomes" id="UP000641954">
    <property type="component" value="Unassembled WGS sequence"/>
</dbReference>
<name>A0ABR8EE72_9CYAN</name>
<evidence type="ECO:0000313" key="2">
    <source>
        <dbReference type="Proteomes" id="UP000641954"/>
    </source>
</evidence>
<accession>A0ABR8EE72</accession>
<evidence type="ECO:0000313" key="1">
    <source>
        <dbReference type="EMBL" id="MBD2543872.1"/>
    </source>
</evidence>
<comment type="caution">
    <text evidence="1">The sequence shown here is derived from an EMBL/GenBank/DDBJ whole genome shotgun (WGS) entry which is preliminary data.</text>
</comment>
<sequence length="93" mass="10549">MMQITLSQEQTQVLERLVQQGRYPSLEAAINTALILLTDENSFNESTENPEYLAWLAQTRQKIEEGLEQSKRGESLDGEAVIARLREKVKLAS</sequence>
<organism evidence="1 2">
    <name type="scientific">Planktothricoides raciborskii FACHB-1370</name>
    <dbReference type="NCBI Taxonomy" id="2949576"/>
    <lineage>
        <taxon>Bacteria</taxon>
        <taxon>Bacillati</taxon>
        <taxon>Cyanobacteriota</taxon>
        <taxon>Cyanophyceae</taxon>
        <taxon>Oscillatoriophycideae</taxon>
        <taxon>Oscillatoriales</taxon>
        <taxon>Oscillatoriaceae</taxon>
        <taxon>Planktothricoides</taxon>
    </lineage>
</organism>
<dbReference type="EMBL" id="JACJSK010000009">
    <property type="protein sequence ID" value="MBD2543872.1"/>
    <property type="molecule type" value="Genomic_DNA"/>
</dbReference>
<protein>
    <submittedName>
        <fullName evidence="1">Type II toxin-antitoxin system ParD family antitoxin</fullName>
    </submittedName>
</protein>
<keyword evidence="2" id="KW-1185">Reference proteome</keyword>
<dbReference type="RefSeq" id="WP_156332097.1">
    <property type="nucleotide sequence ID" value="NZ_JACJSK010000009.1"/>
</dbReference>
<gene>
    <name evidence="1" type="ORF">H6G72_08430</name>
</gene>
<proteinExistence type="predicted"/>
<reference evidence="1 2" key="1">
    <citation type="journal article" date="2020" name="ISME J.">
        <title>Comparative genomics reveals insights into cyanobacterial evolution and habitat adaptation.</title>
        <authorList>
            <person name="Chen M.Y."/>
            <person name="Teng W.K."/>
            <person name="Zhao L."/>
            <person name="Hu C.X."/>
            <person name="Zhou Y.K."/>
            <person name="Han B.P."/>
            <person name="Song L.R."/>
            <person name="Shu W.S."/>
        </authorList>
    </citation>
    <scope>NUCLEOTIDE SEQUENCE [LARGE SCALE GENOMIC DNA]</scope>
    <source>
        <strain evidence="1 2">FACHB-1370</strain>
    </source>
</reference>
<dbReference type="InterPro" id="IPR038296">
    <property type="entry name" value="ParD_sf"/>
</dbReference>